<evidence type="ECO:0000256" key="2">
    <source>
        <dbReference type="SAM" id="SignalP"/>
    </source>
</evidence>
<sequence>MKWLYVLLLSCWCCSLQAQQNATLTIDDLHQQRIETNRKGMWVLTGWGVVYMGSGIIGAISTKNTEVKAFHTMNALWGVVNTGIGVLGLLRAKKEKGLSFSDAGKYKAYKNVKKLYAINGGLDLLYIGTGIFLRVRANHAKNPARNRGYGNSLIVQGAGLLLFDATLYLSHQKQHRYWKKAAPEFAVTENGIGMVYQF</sequence>
<reference evidence="3 4" key="1">
    <citation type="submission" date="2016-05" db="EMBL/GenBank/DDBJ databases">
        <title>Niabella ginsenosidivorans BS26 whole genome sequencing.</title>
        <authorList>
            <person name="Im W.T."/>
            <person name="Siddiqi M.Z."/>
        </authorList>
    </citation>
    <scope>NUCLEOTIDE SEQUENCE [LARGE SCALE GENOMIC DNA]</scope>
    <source>
        <strain evidence="3 4">BS26</strain>
    </source>
</reference>
<dbReference type="STRING" id="1176587.A8C56_03805"/>
<keyword evidence="1" id="KW-0812">Transmembrane</keyword>
<feature type="signal peptide" evidence="2">
    <location>
        <begin position="1"/>
        <end position="18"/>
    </location>
</feature>
<evidence type="ECO:0000313" key="4">
    <source>
        <dbReference type="Proteomes" id="UP000077667"/>
    </source>
</evidence>
<feature type="chain" id="PRO_5008389677" evidence="2">
    <location>
        <begin position="19"/>
        <end position="198"/>
    </location>
</feature>
<dbReference type="KEGG" id="nia:A8C56_03805"/>
<keyword evidence="1" id="KW-1133">Transmembrane helix</keyword>
<feature type="transmembrane region" description="Helical" evidence="1">
    <location>
        <begin position="115"/>
        <end position="133"/>
    </location>
</feature>
<gene>
    <name evidence="3" type="ORF">A8C56_03805</name>
</gene>
<name>A0A1A9I0K8_9BACT</name>
<evidence type="ECO:0000313" key="3">
    <source>
        <dbReference type="EMBL" id="ANH80222.1"/>
    </source>
</evidence>
<dbReference type="Pfam" id="PF22503">
    <property type="entry name" value="DUF6992"/>
    <property type="match status" value="1"/>
</dbReference>
<dbReference type="AlphaFoldDB" id="A0A1A9I0K8"/>
<dbReference type="OrthoDB" id="1122568at2"/>
<proteinExistence type="predicted"/>
<dbReference type="EMBL" id="CP015772">
    <property type="protein sequence ID" value="ANH80222.1"/>
    <property type="molecule type" value="Genomic_DNA"/>
</dbReference>
<keyword evidence="1" id="KW-0472">Membrane</keyword>
<keyword evidence="2" id="KW-0732">Signal</keyword>
<protein>
    <submittedName>
        <fullName evidence="3">Uncharacterized protein</fullName>
    </submittedName>
</protein>
<evidence type="ECO:0000256" key="1">
    <source>
        <dbReference type="SAM" id="Phobius"/>
    </source>
</evidence>
<dbReference type="RefSeq" id="WP_067752269.1">
    <property type="nucleotide sequence ID" value="NZ_CP015772.1"/>
</dbReference>
<organism evidence="3 4">
    <name type="scientific">Niabella ginsenosidivorans</name>
    <dbReference type="NCBI Taxonomy" id="1176587"/>
    <lineage>
        <taxon>Bacteria</taxon>
        <taxon>Pseudomonadati</taxon>
        <taxon>Bacteroidota</taxon>
        <taxon>Chitinophagia</taxon>
        <taxon>Chitinophagales</taxon>
        <taxon>Chitinophagaceae</taxon>
        <taxon>Niabella</taxon>
    </lineage>
</organism>
<feature type="transmembrane region" description="Helical" evidence="1">
    <location>
        <begin position="153"/>
        <end position="170"/>
    </location>
</feature>
<keyword evidence="4" id="KW-1185">Reference proteome</keyword>
<dbReference type="Proteomes" id="UP000077667">
    <property type="component" value="Chromosome"/>
</dbReference>
<dbReference type="InterPro" id="IPR054261">
    <property type="entry name" value="DUF6992"/>
</dbReference>
<feature type="transmembrane region" description="Helical" evidence="1">
    <location>
        <begin position="42"/>
        <end position="60"/>
    </location>
</feature>
<accession>A0A1A9I0K8</accession>